<dbReference type="AlphaFoldDB" id="A0A1A8I5P0"/>
<proteinExistence type="predicted"/>
<accession>A0A1A8I5P0</accession>
<evidence type="ECO:0000313" key="1">
    <source>
        <dbReference type="EMBL" id="SBQ92191.1"/>
    </source>
</evidence>
<name>A0A1A8I5P0_NOTKU</name>
<protein>
    <submittedName>
        <fullName evidence="1">Erythrocyte membrane protein band 4.1-like 3</fullName>
    </submittedName>
</protein>
<organism evidence="1">
    <name type="scientific">Nothobranchius kuhntae</name>
    <name type="common">Beira killifish</name>
    <dbReference type="NCBI Taxonomy" id="321403"/>
    <lineage>
        <taxon>Eukaryota</taxon>
        <taxon>Metazoa</taxon>
        <taxon>Chordata</taxon>
        <taxon>Craniata</taxon>
        <taxon>Vertebrata</taxon>
        <taxon>Euteleostomi</taxon>
        <taxon>Actinopterygii</taxon>
        <taxon>Neopterygii</taxon>
        <taxon>Teleostei</taxon>
        <taxon>Neoteleostei</taxon>
        <taxon>Acanthomorphata</taxon>
        <taxon>Ovalentaria</taxon>
        <taxon>Atherinomorphae</taxon>
        <taxon>Cyprinodontiformes</taxon>
        <taxon>Nothobranchiidae</taxon>
        <taxon>Nothobranchius</taxon>
    </lineage>
</organism>
<reference evidence="1" key="1">
    <citation type="submission" date="2016-05" db="EMBL/GenBank/DDBJ databases">
        <authorList>
            <person name="Lavstsen T."/>
            <person name="Jespersen J.S."/>
        </authorList>
    </citation>
    <scope>NUCLEOTIDE SEQUENCE</scope>
    <source>
        <tissue evidence="1">Brain</tissue>
    </source>
</reference>
<sequence>MPLLYCRKNVSKKVLSENNSSYALKQDLHAFRCPFAVVLGGTTVLTLADECSIHMSVPEIVPNVL</sequence>
<reference evidence="1" key="2">
    <citation type="submission" date="2016-06" db="EMBL/GenBank/DDBJ databases">
        <title>The genome of a short-lived fish provides insights into sex chromosome evolution and the genetic control of aging.</title>
        <authorList>
            <person name="Reichwald K."/>
            <person name="Felder M."/>
            <person name="Petzold A."/>
            <person name="Koch P."/>
            <person name="Groth M."/>
            <person name="Platzer M."/>
        </authorList>
    </citation>
    <scope>NUCLEOTIDE SEQUENCE</scope>
    <source>
        <tissue evidence="1">Brain</tissue>
    </source>
</reference>
<gene>
    <name evidence="1" type="primary">CABZ01090303.1</name>
</gene>
<dbReference type="EMBL" id="HAED01006161">
    <property type="protein sequence ID" value="SBQ92191.1"/>
    <property type="molecule type" value="Transcribed_RNA"/>
</dbReference>